<proteinExistence type="predicted"/>
<organism evidence="2 3">
    <name type="scientific">Vigna mungo</name>
    <name type="common">Black gram</name>
    <name type="synonym">Phaseolus mungo</name>
    <dbReference type="NCBI Taxonomy" id="3915"/>
    <lineage>
        <taxon>Eukaryota</taxon>
        <taxon>Viridiplantae</taxon>
        <taxon>Streptophyta</taxon>
        <taxon>Embryophyta</taxon>
        <taxon>Tracheophyta</taxon>
        <taxon>Spermatophyta</taxon>
        <taxon>Magnoliopsida</taxon>
        <taxon>eudicotyledons</taxon>
        <taxon>Gunneridae</taxon>
        <taxon>Pentapetalae</taxon>
        <taxon>rosids</taxon>
        <taxon>fabids</taxon>
        <taxon>Fabales</taxon>
        <taxon>Fabaceae</taxon>
        <taxon>Papilionoideae</taxon>
        <taxon>50 kb inversion clade</taxon>
        <taxon>NPAAA clade</taxon>
        <taxon>indigoferoid/millettioid clade</taxon>
        <taxon>Phaseoleae</taxon>
        <taxon>Vigna</taxon>
    </lineage>
</organism>
<gene>
    <name evidence="2" type="ORF">V8G54_018487</name>
</gene>
<reference evidence="2 3" key="1">
    <citation type="journal article" date="2023" name="Life. Sci Alliance">
        <title>Evolutionary insights into 3D genome organization and epigenetic landscape of Vigna mungo.</title>
        <authorList>
            <person name="Junaid A."/>
            <person name="Singh B."/>
            <person name="Bhatia S."/>
        </authorList>
    </citation>
    <scope>NUCLEOTIDE SEQUENCE [LARGE SCALE GENOMIC DNA]</scope>
    <source>
        <strain evidence="2">Urdbean</strain>
    </source>
</reference>
<dbReference type="EMBL" id="CP144695">
    <property type="protein sequence ID" value="WVZ05141.1"/>
    <property type="molecule type" value="Genomic_DNA"/>
</dbReference>
<evidence type="ECO:0000313" key="3">
    <source>
        <dbReference type="Proteomes" id="UP001374535"/>
    </source>
</evidence>
<dbReference type="Proteomes" id="UP001374535">
    <property type="component" value="Chromosome 6"/>
</dbReference>
<feature type="region of interest" description="Disordered" evidence="1">
    <location>
        <begin position="1"/>
        <end position="25"/>
    </location>
</feature>
<dbReference type="SUPFAM" id="SSF56672">
    <property type="entry name" value="DNA/RNA polymerases"/>
    <property type="match status" value="1"/>
</dbReference>
<name>A0AAQ3N9A9_VIGMU</name>
<feature type="non-terminal residue" evidence="2">
    <location>
        <position position="108"/>
    </location>
</feature>
<feature type="compositionally biased region" description="Polar residues" evidence="1">
    <location>
        <begin position="1"/>
        <end position="22"/>
    </location>
</feature>
<evidence type="ECO:0000256" key="1">
    <source>
        <dbReference type="SAM" id="MobiDB-lite"/>
    </source>
</evidence>
<evidence type="ECO:0000313" key="2">
    <source>
        <dbReference type="EMBL" id="WVZ05141.1"/>
    </source>
</evidence>
<dbReference type="Gene3D" id="3.10.10.10">
    <property type="entry name" value="HIV Type 1 Reverse Transcriptase, subunit A, domain 1"/>
    <property type="match status" value="1"/>
</dbReference>
<dbReference type="AlphaFoldDB" id="A0AAQ3N9A9"/>
<dbReference type="InterPro" id="IPR043502">
    <property type="entry name" value="DNA/RNA_pol_sf"/>
</dbReference>
<accession>A0AAQ3N9A9</accession>
<protein>
    <submittedName>
        <fullName evidence="2">Uncharacterized protein</fullName>
    </submittedName>
</protein>
<sequence length="108" mass="12493">MVKDLTNQGERYVLSSPTNMMTDTRDRDPISQALADVSTAYEDLFRDPTELPPKRNCDHAIHLKDNTTIPNIRPYRYPYYQKIEIEKFVQEMLVAGIIRPTPALIVVQ</sequence>
<keyword evidence="3" id="KW-1185">Reference proteome</keyword>